<feature type="domain" description="Integrase catalytic" evidence="2">
    <location>
        <begin position="1"/>
        <end position="107"/>
    </location>
</feature>
<reference evidence="3" key="2">
    <citation type="submission" date="2020-09" db="EMBL/GenBank/DDBJ databases">
        <authorList>
            <person name="Sun Q."/>
            <person name="Zhou Y."/>
        </authorList>
    </citation>
    <scope>NUCLEOTIDE SEQUENCE</scope>
    <source>
        <strain evidence="3">CGMCC 1.15762</strain>
    </source>
</reference>
<evidence type="ECO:0000256" key="1">
    <source>
        <dbReference type="SAM" id="MobiDB-lite"/>
    </source>
</evidence>
<dbReference type="EMBL" id="BMJV01000006">
    <property type="protein sequence ID" value="GGG78655.1"/>
    <property type="molecule type" value="Genomic_DNA"/>
</dbReference>
<dbReference type="AlphaFoldDB" id="A0A8J2ZLU1"/>
<keyword evidence="4" id="KW-1185">Reference proteome</keyword>
<dbReference type="Pfam" id="PF00665">
    <property type="entry name" value="rve"/>
    <property type="match status" value="1"/>
</dbReference>
<dbReference type="SUPFAM" id="SSF53098">
    <property type="entry name" value="Ribonuclease H-like"/>
    <property type="match status" value="1"/>
</dbReference>
<feature type="region of interest" description="Disordered" evidence="1">
    <location>
        <begin position="88"/>
        <end position="107"/>
    </location>
</feature>
<dbReference type="PANTHER" id="PTHR47515">
    <property type="entry name" value="LOW CALCIUM RESPONSE LOCUS PROTEIN T"/>
    <property type="match status" value="1"/>
</dbReference>
<name>A0A8J2ZLU1_9RHOB</name>
<dbReference type="Proteomes" id="UP000617145">
    <property type="component" value="Unassembled WGS sequence"/>
</dbReference>
<dbReference type="InterPro" id="IPR001584">
    <property type="entry name" value="Integrase_cat-core"/>
</dbReference>
<gene>
    <name evidence="3" type="ORF">GCM10011415_29600</name>
</gene>
<protein>
    <recommendedName>
        <fullName evidence="2">Integrase catalytic domain-containing protein</fullName>
    </recommendedName>
</protein>
<dbReference type="PROSITE" id="PS50994">
    <property type="entry name" value="INTEGRASE"/>
    <property type="match status" value="1"/>
</dbReference>
<evidence type="ECO:0000313" key="4">
    <source>
        <dbReference type="Proteomes" id="UP000617145"/>
    </source>
</evidence>
<comment type="caution">
    <text evidence="3">The sequence shown here is derived from an EMBL/GenBank/DDBJ whole genome shotgun (WGS) entry which is preliminary data.</text>
</comment>
<evidence type="ECO:0000259" key="2">
    <source>
        <dbReference type="PROSITE" id="PS50994"/>
    </source>
</evidence>
<organism evidence="3 4">
    <name type="scientific">Salipiger pallidus</name>
    <dbReference type="NCBI Taxonomy" id="1775170"/>
    <lineage>
        <taxon>Bacteria</taxon>
        <taxon>Pseudomonadati</taxon>
        <taxon>Pseudomonadota</taxon>
        <taxon>Alphaproteobacteria</taxon>
        <taxon>Rhodobacterales</taxon>
        <taxon>Roseobacteraceae</taxon>
        <taxon>Salipiger</taxon>
    </lineage>
</organism>
<dbReference type="PANTHER" id="PTHR47515:SF1">
    <property type="entry name" value="BLR2054 PROTEIN"/>
    <property type="match status" value="1"/>
</dbReference>
<dbReference type="GO" id="GO:0003676">
    <property type="term" value="F:nucleic acid binding"/>
    <property type="evidence" value="ECO:0007669"/>
    <property type="project" value="InterPro"/>
</dbReference>
<sequence>MNFVHGQLALGNKLSILTVVDTHSRLFPAADSRFTYRGEDVVQTLERICGQIGYPRTIRVDNGSEFISRDVNLWTYVSDVTLDFSRPGKPTDTGSSCVGANSPRTVC</sequence>
<reference evidence="3" key="1">
    <citation type="journal article" date="2014" name="Int. J. Syst. Evol. Microbiol.">
        <title>Complete genome sequence of Corynebacterium casei LMG S-19264T (=DSM 44701T), isolated from a smear-ripened cheese.</title>
        <authorList>
            <consortium name="US DOE Joint Genome Institute (JGI-PGF)"/>
            <person name="Walter F."/>
            <person name="Albersmeier A."/>
            <person name="Kalinowski J."/>
            <person name="Ruckert C."/>
        </authorList>
    </citation>
    <scope>NUCLEOTIDE SEQUENCE</scope>
    <source>
        <strain evidence="3">CGMCC 1.15762</strain>
    </source>
</reference>
<accession>A0A8J2ZLU1</accession>
<dbReference type="GO" id="GO:0015074">
    <property type="term" value="P:DNA integration"/>
    <property type="evidence" value="ECO:0007669"/>
    <property type="project" value="InterPro"/>
</dbReference>
<dbReference type="InterPro" id="IPR036397">
    <property type="entry name" value="RNaseH_sf"/>
</dbReference>
<evidence type="ECO:0000313" key="3">
    <source>
        <dbReference type="EMBL" id="GGG78655.1"/>
    </source>
</evidence>
<proteinExistence type="predicted"/>
<dbReference type="Gene3D" id="3.30.420.10">
    <property type="entry name" value="Ribonuclease H-like superfamily/Ribonuclease H"/>
    <property type="match status" value="1"/>
</dbReference>
<feature type="compositionally biased region" description="Polar residues" evidence="1">
    <location>
        <begin position="92"/>
        <end position="107"/>
    </location>
</feature>
<dbReference type="InterPro" id="IPR012337">
    <property type="entry name" value="RNaseH-like_sf"/>
</dbReference>